<comment type="caution">
    <text evidence="4">The sequence shown here is derived from an EMBL/GenBank/DDBJ whole genome shotgun (WGS) entry which is preliminary data.</text>
</comment>
<dbReference type="InterPro" id="IPR029031">
    <property type="entry name" value="Gingipain_N_sf"/>
</dbReference>
<dbReference type="GO" id="GO:0006508">
    <property type="term" value="P:proteolysis"/>
    <property type="evidence" value="ECO:0007669"/>
    <property type="project" value="InterPro"/>
</dbReference>
<evidence type="ECO:0000313" key="4">
    <source>
        <dbReference type="EMBL" id="PKK90096.1"/>
    </source>
</evidence>
<dbReference type="Proteomes" id="UP000233256">
    <property type="component" value="Unassembled WGS sequence"/>
</dbReference>
<dbReference type="Pfam" id="PF08126">
    <property type="entry name" value="Propeptide_C25"/>
    <property type="match status" value="1"/>
</dbReference>
<reference evidence="4 5" key="1">
    <citation type="journal article" date="2017" name="ISME J.">
        <title>Potential for microbial H2 and metal transformations associated with novel bacteria and archaea in deep terrestrial subsurface sediments.</title>
        <authorList>
            <person name="Hernsdorf A.W."/>
            <person name="Amano Y."/>
            <person name="Miyakawa K."/>
            <person name="Ise K."/>
            <person name="Suzuki Y."/>
            <person name="Anantharaman K."/>
            <person name="Probst A."/>
            <person name="Burstein D."/>
            <person name="Thomas B.C."/>
            <person name="Banfield J.F."/>
        </authorList>
    </citation>
    <scope>NUCLEOTIDE SEQUENCE [LARGE SCALE GENOMIC DNA]</scope>
    <source>
        <strain evidence="4">HGW-Wallbacteria-1</strain>
    </source>
</reference>
<name>A0A2N1PP23_9BACT</name>
<protein>
    <recommendedName>
        <fullName evidence="6">Gingipain R</fullName>
    </recommendedName>
</protein>
<dbReference type="EMBL" id="PGXC01000008">
    <property type="protein sequence ID" value="PKK90096.1"/>
    <property type="molecule type" value="Genomic_DNA"/>
</dbReference>
<dbReference type="Pfam" id="PF01364">
    <property type="entry name" value="Peptidase_C25"/>
    <property type="match status" value="1"/>
</dbReference>
<evidence type="ECO:0008006" key="6">
    <source>
        <dbReference type="Google" id="ProtNLM"/>
    </source>
</evidence>
<evidence type="ECO:0000313" key="5">
    <source>
        <dbReference type="Proteomes" id="UP000233256"/>
    </source>
</evidence>
<dbReference type="SUPFAM" id="SSF52129">
    <property type="entry name" value="Caspase-like"/>
    <property type="match status" value="1"/>
</dbReference>
<dbReference type="AlphaFoldDB" id="A0A2N1PP23"/>
<proteinExistence type="predicted"/>
<accession>A0A2N1PP23</accession>
<evidence type="ECO:0000256" key="1">
    <source>
        <dbReference type="ARBA" id="ARBA00022729"/>
    </source>
</evidence>
<feature type="domain" description="Gingipain propeptide" evidence="3">
    <location>
        <begin position="64"/>
        <end position="217"/>
    </location>
</feature>
<evidence type="ECO:0000259" key="3">
    <source>
        <dbReference type="Pfam" id="PF08126"/>
    </source>
</evidence>
<dbReference type="InterPro" id="IPR029030">
    <property type="entry name" value="Caspase-like_dom_sf"/>
</dbReference>
<dbReference type="GO" id="GO:0004197">
    <property type="term" value="F:cysteine-type endopeptidase activity"/>
    <property type="evidence" value="ECO:0007669"/>
    <property type="project" value="InterPro"/>
</dbReference>
<dbReference type="InterPro" id="IPR012600">
    <property type="entry name" value="Propeptide_C25"/>
</dbReference>
<sequence>MRKERLFALLLLAPLALFLATGMAEARWIQFSDLDSRAAAPTGIELTSDTVTSRVAPALTFQVHVEGVEANTVETSMGRFTRMVIPGYQASETVGAPAIPVMNQLVEIPYGARLDAQVLESSSNEYSLADLDVDTRLMPRQAPQPKDGTEVPFAFDLAAYVNEGWQAEEMVSITEVGFLRDRRLALITFRPMAYNPSERRVRVATDMTVKITLDGSDTQATLNGARVYGSPYFTNLGAKVLVPSSLGNLRATLPANNVAYLIIADRMFEAELAEFIAWKKEKGLIVKVAYTDEIGKTTDAIKGYIHNLYNNPTSDFPAPTFVLFVGDNDQIPAFRGTTGSHITDLYYVAVTDDYISDIYTGRFSARNVDELRPQIAKTLEYEQFKFADPSFLNDVVMVAGWDSRFTVSHGYPQIKYGLKYYFNKDQGFKKISTYLSAGSSQNESSIRAAVSAGAAYVNYTAHGSSTSWADPSFSISQINALQNKGKYPLVVGNCCLTNKFEVGLCFGEAWLRAADKGAIGYIGGTNSTYWDEDLWWGNGYYPLPSSNPNGDAPLREKTGLGAYDSVFDNDAFTNATMMISGNLAVEASNSPRKKYYWEVYQLMGDPSLAIYLPKAGVNKVSRPKTIESRTQVLDIRAKADSMVALSVNGDLVASTMANEAGLARLDLNNLSRVVDSVRTASPDKAAKARLTITASGVQPHRSFINIVD</sequence>
<organism evidence="4 5">
    <name type="scientific">Candidatus Wallbacteria bacterium HGW-Wallbacteria-1</name>
    <dbReference type="NCBI Taxonomy" id="2013854"/>
    <lineage>
        <taxon>Bacteria</taxon>
        <taxon>Candidatus Walliibacteriota</taxon>
    </lineage>
</organism>
<dbReference type="InterPro" id="IPR001769">
    <property type="entry name" value="Gingipain"/>
</dbReference>
<dbReference type="InterPro" id="IPR038490">
    <property type="entry name" value="Gingipain_propep_sf"/>
</dbReference>
<feature type="domain" description="Gingipain" evidence="2">
    <location>
        <begin position="260"/>
        <end position="609"/>
    </location>
</feature>
<dbReference type="Gene3D" id="3.40.50.1460">
    <property type="match status" value="1"/>
</dbReference>
<evidence type="ECO:0000259" key="2">
    <source>
        <dbReference type="Pfam" id="PF01364"/>
    </source>
</evidence>
<dbReference type="Gene3D" id="2.60.40.3800">
    <property type="match status" value="1"/>
</dbReference>
<keyword evidence="1" id="KW-0732">Signal</keyword>
<gene>
    <name evidence="4" type="ORF">CVV64_11295</name>
</gene>
<dbReference type="Gene3D" id="3.40.50.10390">
    <property type="entry name" value="Gingipain r, domain 1"/>
    <property type="match status" value="1"/>
</dbReference>